<dbReference type="AlphaFoldDB" id="X0ZA06"/>
<dbReference type="GO" id="GO:0005975">
    <property type="term" value="P:carbohydrate metabolic process"/>
    <property type="evidence" value="ECO:0007669"/>
    <property type="project" value="InterPro"/>
</dbReference>
<organism evidence="2">
    <name type="scientific">marine sediment metagenome</name>
    <dbReference type="NCBI Taxonomy" id="412755"/>
    <lineage>
        <taxon>unclassified sequences</taxon>
        <taxon>metagenomes</taxon>
        <taxon>ecological metagenomes</taxon>
    </lineage>
</organism>
<protein>
    <recommendedName>
        <fullName evidence="1">Carbohydrate kinase FGGY C-terminal domain-containing protein</fullName>
    </recommendedName>
</protein>
<reference evidence="2" key="1">
    <citation type="journal article" date="2014" name="Front. Microbiol.">
        <title>High frequency of phylogenetically diverse reductive dehalogenase-homologous genes in deep subseafloor sedimentary metagenomes.</title>
        <authorList>
            <person name="Kawai M."/>
            <person name="Futagami T."/>
            <person name="Toyoda A."/>
            <person name="Takaki Y."/>
            <person name="Nishi S."/>
            <person name="Hori S."/>
            <person name="Arai W."/>
            <person name="Tsubouchi T."/>
            <person name="Morono Y."/>
            <person name="Uchiyama I."/>
            <person name="Ito T."/>
            <person name="Fujiyama A."/>
            <person name="Inagaki F."/>
            <person name="Takami H."/>
        </authorList>
    </citation>
    <scope>NUCLEOTIDE SEQUENCE</scope>
    <source>
        <strain evidence="2">Expedition CK06-06</strain>
    </source>
</reference>
<dbReference type="InterPro" id="IPR018485">
    <property type="entry name" value="FGGY_C"/>
</dbReference>
<sequence>MYARGIIVGLTRGAKKEHILRAAEEAIAYQSRDVLEVIQKDSGINLKKLKV</sequence>
<dbReference type="Pfam" id="PF02782">
    <property type="entry name" value="FGGY_C"/>
    <property type="match status" value="1"/>
</dbReference>
<dbReference type="GO" id="GO:0016301">
    <property type="term" value="F:kinase activity"/>
    <property type="evidence" value="ECO:0007669"/>
    <property type="project" value="InterPro"/>
</dbReference>
<evidence type="ECO:0000313" key="2">
    <source>
        <dbReference type="EMBL" id="GAG66074.1"/>
    </source>
</evidence>
<evidence type="ECO:0000259" key="1">
    <source>
        <dbReference type="Pfam" id="PF02782"/>
    </source>
</evidence>
<dbReference type="InterPro" id="IPR043129">
    <property type="entry name" value="ATPase_NBD"/>
</dbReference>
<accession>X0ZA06</accession>
<proteinExistence type="predicted"/>
<feature type="domain" description="Carbohydrate kinase FGGY C-terminal" evidence="1">
    <location>
        <begin position="3"/>
        <end position="50"/>
    </location>
</feature>
<dbReference type="Gene3D" id="3.30.420.40">
    <property type="match status" value="1"/>
</dbReference>
<feature type="non-terminal residue" evidence="2">
    <location>
        <position position="51"/>
    </location>
</feature>
<comment type="caution">
    <text evidence="2">The sequence shown here is derived from an EMBL/GenBank/DDBJ whole genome shotgun (WGS) entry which is preliminary data.</text>
</comment>
<name>X0ZA06_9ZZZZ</name>
<gene>
    <name evidence="2" type="ORF">S01H4_00958</name>
</gene>
<dbReference type="EMBL" id="BART01000156">
    <property type="protein sequence ID" value="GAG66074.1"/>
    <property type="molecule type" value="Genomic_DNA"/>
</dbReference>
<dbReference type="SUPFAM" id="SSF53067">
    <property type="entry name" value="Actin-like ATPase domain"/>
    <property type="match status" value="1"/>
</dbReference>